<keyword evidence="5" id="KW-1185">Reference proteome</keyword>
<dbReference type="Proteomes" id="UP000486351">
    <property type="component" value="Unassembled WGS sequence"/>
</dbReference>
<reference evidence="5 6" key="1">
    <citation type="submission" date="2018-08" db="EMBL/GenBank/DDBJ databases">
        <title>Genomic investigation of the strawberry pathogen Phytophthora fragariae indicates pathogenicity is determined by transcriptional variation in three key races.</title>
        <authorList>
            <person name="Adams T.M."/>
            <person name="Armitage A.D."/>
            <person name="Sobczyk M.K."/>
            <person name="Bates H.J."/>
            <person name="Dunwell J.M."/>
            <person name="Nellist C.F."/>
            <person name="Harrison R.J."/>
        </authorList>
    </citation>
    <scope>NUCLEOTIDE SEQUENCE [LARGE SCALE GENOMIC DNA]</scope>
    <source>
        <strain evidence="3 5">NOV-27</strain>
        <strain evidence="2 6">NOV-71</strain>
        <strain evidence="4 7">NOV-77</strain>
    </source>
</reference>
<evidence type="ECO:0000313" key="3">
    <source>
        <dbReference type="EMBL" id="KAE9165364.1"/>
    </source>
</evidence>
<dbReference type="Proteomes" id="UP000433483">
    <property type="component" value="Unassembled WGS sequence"/>
</dbReference>
<gene>
    <name evidence="3" type="ORF">PF005_g29639</name>
    <name evidence="2" type="ORF">PF007_g29448</name>
    <name evidence="4" type="ORF">PF008_g30361</name>
</gene>
<evidence type="ECO:0000313" key="4">
    <source>
        <dbReference type="EMBL" id="KAE9271411.1"/>
    </source>
</evidence>
<sequence>MHKADGILTSWRRVAWISRVCLAAVCCRSMRTAKSCVCTRQSALRWCWAKATTSA</sequence>
<dbReference type="AlphaFoldDB" id="A0A6A3VD62"/>
<dbReference type="EMBL" id="QXFY01005651">
    <property type="protein sequence ID" value="KAE9271411.1"/>
    <property type="molecule type" value="Genomic_DNA"/>
</dbReference>
<dbReference type="EMBL" id="QXGB01004678">
    <property type="protein sequence ID" value="KAE9165364.1"/>
    <property type="molecule type" value="Genomic_DNA"/>
</dbReference>
<keyword evidence="1" id="KW-0732">Signal</keyword>
<evidence type="ECO:0000256" key="1">
    <source>
        <dbReference type="SAM" id="SignalP"/>
    </source>
</evidence>
<proteinExistence type="predicted"/>
<protein>
    <recommendedName>
        <fullName evidence="8">RxLR effector protein</fullName>
    </recommendedName>
</protein>
<name>A0A6A3VD62_9STRA</name>
<evidence type="ECO:0008006" key="8">
    <source>
        <dbReference type="Google" id="ProtNLM"/>
    </source>
</evidence>
<evidence type="ECO:0000313" key="5">
    <source>
        <dbReference type="Proteomes" id="UP000433483"/>
    </source>
</evidence>
<dbReference type="Proteomes" id="UP000441208">
    <property type="component" value="Unassembled WGS sequence"/>
</dbReference>
<comment type="caution">
    <text evidence="3">The sequence shown here is derived from an EMBL/GenBank/DDBJ whole genome shotgun (WGS) entry which is preliminary data.</text>
</comment>
<feature type="signal peptide" evidence="1">
    <location>
        <begin position="1"/>
        <end position="23"/>
    </location>
</feature>
<evidence type="ECO:0000313" key="6">
    <source>
        <dbReference type="Proteomes" id="UP000441208"/>
    </source>
</evidence>
<evidence type="ECO:0000313" key="7">
    <source>
        <dbReference type="Proteomes" id="UP000486351"/>
    </source>
</evidence>
<feature type="chain" id="PRO_5036380689" description="RxLR effector protein" evidence="1">
    <location>
        <begin position="24"/>
        <end position="55"/>
    </location>
</feature>
<accession>A0A6A3VD62</accession>
<dbReference type="EMBL" id="QXFZ01004575">
    <property type="protein sequence ID" value="KAE9063749.1"/>
    <property type="molecule type" value="Genomic_DNA"/>
</dbReference>
<evidence type="ECO:0000313" key="2">
    <source>
        <dbReference type="EMBL" id="KAE9063749.1"/>
    </source>
</evidence>
<organism evidence="3 5">
    <name type="scientific">Phytophthora fragariae</name>
    <dbReference type="NCBI Taxonomy" id="53985"/>
    <lineage>
        <taxon>Eukaryota</taxon>
        <taxon>Sar</taxon>
        <taxon>Stramenopiles</taxon>
        <taxon>Oomycota</taxon>
        <taxon>Peronosporomycetes</taxon>
        <taxon>Peronosporales</taxon>
        <taxon>Peronosporaceae</taxon>
        <taxon>Phytophthora</taxon>
    </lineage>
</organism>